<evidence type="ECO:0000256" key="1">
    <source>
        <dbReference type="SAM" id="MobiDB-lite"/>
    </source>
</evidence>
<feature type="compositionally biased region" description="Polar residues" evidence="1">
    <location>
        <begin position="8"/>
        <end position="20"/>
    </location>
</feature>
<sequence length="113" mass="12937">MERKFKQQPPSHSYKSTNLAQKSPLKLTTSDRYLRELKIISPSRIAAAGDYFETGSFSMVEGILARTSVIIPKTIPLLSWFFLFLLLLIQACVWKKLSISFFEETFSVPLLPH</sequence>
<name>A0AAD6QY02_9ROSI</name>
<feature type="transmembrane region" description="Helical" evidence="2">
    <location>
        <begin position="77"/>
        <end position="94"/>
    </location>
</feature>
<keyword evidence="2" id="KW-0812">Transmembrane</keyword>
<comment type="caution">
    <text evidence="3">The sequence shown here is derived from an EMBL/GenBank/DDBJ whole genome shotgun (WGS) entry which is preliminary data.</text>
</comment>
<dbReference type="AlphaFoldDB" id="A0AAD6QY02"/>
<feature type="region of interest" description="Disordered" evidence="1">
    <location>
        <begin position="1"/>
        <end position="20"/>
    </location>
</feature>
<proteinExistence type="predicted"/>
<evidence type="ECO:0000313" key="4">
    <source>
        <dbReference type="Proteomes" id="UP001164929"/>
    </source>
</evidence>
<dbReference type="Proteomes" id="UP001164929">
    <property type="component" value="Chromosome 5"/>
</dbReference>
<gene>
    <name evidence="3" type="ORF">NC653_014813</name>
</gene>
<protein>
    <submittedName>
        <fullName evidence="3">Uncharacterized protein</fullName>
    </submittedName>
</protein>
<keyword evidence="2" id="KW-0472">Membrane</keyword>
<organism evidence="3 4">
    <name type="scientific">Populus alba x Populus x berolinensis</name>
    <dbReference type="NCBI Taxonomy" id="444605"/>
    <lineage>
        <taxon>Eukaryota</taxon>
        <taxon>Viridiplantae</taxon>
        <taxon>Streptophyta</taxon>
        <taxon>Embryophyta</taxon>
        <taxon>Tracheophyta</taxon>
        <taxon>Spermatophyta</taxon>
        <taxon>Magnoliopsida</taxon>
        <taxon>eudicotyledons</taxon>
        <taxon>Gunneridae</taxon>
        <taxon>Pentapetalae</taxon>
        <taxon>rosids</taxon>
        <taxon>fabids</taxon>
        <taxon>Malpighiales</taxon>
        <taxon>Salicaceae</taxon>
        <taxon>Saliceae</taxon>
        <taxon>Populus</taxon>
    </lineage>
</organism>
<keyword evidence="4" id="KW-1185">Reference proteome</keyword>
<evidence type="ECO:0000256" key="2">
    <source>
        <dbReference type="SAM" id="Phobius"/>
    </source>
</evidence>
<evidence type="ECO:0000313" key="3">
    <source>
        <dbReference type="EMBL" id="KAJ6998766.1"/>
    </source>
</evidence>
<dbReference type="EMBL" id="JAQIZT010000005">
    <property type="protein sequence ID" value="KAJ6998766.1"/>
    <property type="molecule type" value="Genomic_DNA"/>
</dbReference>
<accession>A0AAD6QY02</accession>
<reference evidence="3" key="1">
    <citation type="journal article" date="2023" name="Mol. Ecol. Resour.">
        <title>Chromosome-level genome assembly of a triploid poplar Populus alba 'Berolinensis'.</title>
        <authorList>
            <person name="Chen S."/>
            <person name="Yu Y."/>
            <person name="Wang X."/>
            <person name="Wang S."/>
            <person name="Zhang T."/>
            <person name="Zhou Y."/>
            <person name="He R."/>
            <person name="Meng N."/>
            <person name="Wang Y."/>
            <person name="Liu W."/>
            <person name="Liu Z."/>
            <person name="Liu J."/>
            <person name="Guo Q."/>
            <person name="Huang H."/>
            <person name="Sederoff R.R."/>
            <person name="Wang G."/>
            <person name="Qu G."/>
            <person name="Chen S."/>
        </authorList>
    </citation>
    <scope>NUCLEOTIDE SEQUENCE</scope>
    <source>
        <strain evidence="3">SC-2020</strain>
    </source>
</reference>
<keyword evidence="2" id="KW-1133">Transmembrane helix</keyword>